<dbReference type="HOGENOM" id="CLU_059185_0_0_10"/>
<dbReference type="InterPro" id="IPR025316">
    <property type="entry name" value="DUF4221"/>
</dbReference>
<protein>
    <recommendedName>
        <fullName evidence="3">DUF4221 domain-containing protein</fullName>
    </recommendedName>
</protein>
<evidence type="ECO:0000313" key="1">
    <source>
        <dbReference type="EMBL" id="EIY77711.1"/>
    </source>
</evidence>
<keyword evidence="2" id="KW-1185">Reference proteome</keyword>
<dbReference type="Pfam" id="PF13970">
    <property type="entry name" value="DUF4221"/>
    <property type="match status" value="1"/>
</dbReference>
<dbReference type="AlphaFoldDB" id="I9U658"/>
<dbReference type="RefSeq" id="WP_005851130.1">
    <property type="nucleotide sequence ID" value="NZ_JH724284.1"/>
</dbReference>
<gene>
    <name evidence="1" type="ORF">HMPREF1058_02395</name>
</gene>
<accession>I9U658</accession>
<sequence>MKIVNYLLVIGILIAALSCSDSQPKDKVALTVTQDSLRFMIPDDVKGPMLFVETLEDSGKAYLSFKNEVEPEILFYEMSSGNLVKRVVYAVEGDNAITGGFMGYHAIDFNHIYIPSMYVTTIFITDTTGTIKDKINFSQTDTNQPLIPFIPGLYGTVEIIDGQFYILQTVNPMLREKALEDSPVSVVIDTMQHVVRALPMKFPQLITYKDFGTSAGNGEDYYRCFTGDNFVYSFYYSELMYKADIRHQNVTSCPVKSRYIDKVEILRNSSNNQNAILKDRAEQANYGSVLYDKYRKVYYRVAYPASTIEESDNYLKIIRSGKKNFSIMILDKDLNVIGETLFPDYTFNPHLWFVREEGLYISTNNEMNPNYDENQLVFKRVELNDVE</sequence>
<dbReference type="PATRIC" id="fig|997891.3.peg.2523"/>
<proteinExistence type="predicted"/>
<comment type="caution">
    <text evidence="1">The sequence shown here is derived from an EMBL/GenBank/DDBJ whole genome shotgun (WGS) entry which is preliminary data.</text>
</comment>
<name>I9U658_PHOVU</name>
<evidence type="ECO:0000313" key="2">
    <source>
        <dbReference type="Proteomes" id="UP000004219"/>
    </source>
</evidence>
<dbReference type="PROSITE" id="PS51257">
    <property type="entry name" value="PROKAR_LIPOPROTEIN"/>
    <property type="match status" value="1"/>
</dbReference>
<reference evidence="1 2" key="1">
    <citation type="submission" date="2012-02" db="EMBL/GenBank/DDBJ databases">
        <title>The Genome Sequence of Bacteroides vulgatus CL09T03C04.</title>
        <authorList>
            <consortium name="The Broad Institute Genome Sequencing Platform"/>
            <person name="Earl A."/>
            <person name="Ward D."/>
            <person name="Feldgarden M."/>
            <person name="Gevers D."/>
            <person name="Zitomersky N.L."/>
            <person name="Coyne M.J."/>
            <person name="Comstock L.E."/>
            <person name="Young S.K."/>
            <person name="Zeng Q."/>
            <person name="Gargeya S."/>
            <person name="Fitzgerald M."/>
            <person name="Haas B."/>
            <person name="Abouelleil A."/>
            <person name="Alvarado L."/>
            <person name="Arachchi H.M."/>
            <person name="Berlin A."/>
            <person name="Chapman S.B."/>
            <person name="Gearin G."/>
            <person name="Goldberg J."/>
            <person name="Griggs A."/>
            <person name="Gujja S."/>
            <person name="Hansen M."/>
            <person name="Heiman D."/>
            <person name="Howarth C."/>
            <person name="Larimer J."/>
            <person name="Lui A."/>
            <person name="MacDonald P.J.P."/>
            <person name="McCowen C."/>
            <person name="Montmayeur A."/>
            <person name="Murphy C."/>
            <person name="Neiman D."/>
            <person name="Pearson M."/>
            <person name="Priest M."/>
            <person name="Roberts A."/>
            <person name="Saif S."/>
            <person name="Shea T."/>
            <person name="Sisk P."/>
            <person name="Stolte C."/>
            <person name="Sykes S."/>
            <person name="Wortman J."/>
            <person name="Nusbaum C."/>
            <person name="Birren B."/>
        </authorList>
    </citation>
    <scope>NUCLEOTIDE SEQUENCE [LARGE SCALE GENOMIC DNA]</scope>
    <source>
        <strain evidence="1 2">CL09T03C04</strain>
    </source>
</reference>
<evidence type="ECO:0008006" key="3">
    <source>
        <dbReference type="Google" id="ProtNLM"/>
    </source>
</evidence>
<organism evidence="1 2">
    <name type="scientific">Phocaeicola vulgatus CL09T03C04</name>
    <dbReference type="NCBI Taxonomy" id="997891"/>
    <lineage>
        <taxon>Bacteria</taxon>
        <taxon>Pseudomonadati</taxon>
        <taxon>Bacteroidota</taxon>
        <taxon>Bacteroidia</taxon>
        <taxon>Bacteroidales</taxon>
        <taxon>Bacteroidaceae</taxon>
        <taxon>Phocaeicola</taxon>
    </lineage>
</organism>
<dbReference type="Proteomes" id="UP000004219">
    <property type="component" value="Unassembled WGS sequence"/>
</dbReference>
<dbReference type="EMBL" id="AGXZ01000019">
    <property type="protein sequence ID" value="EIY77711.1"/>
    <property type="molecule type" value="Genomic_DNA"/>
</dbReference>